<keyword evidence="3" id="KW-0408">Iron</keyword>
<gene>
    <name evidence="5" type="ORF">B0F88_1097</name>
</gene>
<dbReference type="SUPFAM" id="SSF47188">
    <property type="entry name" value="Hemerythrin-like"/>
    <property type="match status" value="1"/>
</dbReference>
<dbReference type="Gene3D" id="1.20.120.50">
    <property type="entry name" value="Hemerythrin-like"/>
    <property type="match status" value="1"/>
</dbReference>
<accession>A0A2S6GXE7</accession>
<evidence type="ECO:0000256" key="1">
    <source>
        <dbReference type="ARBA" id="ARBA00010587"/>
    </source>
</evidence>
<comment type="similarity">
    <text evidence="1">Belongs to the hemerythrin family.</text>
</comment>
<dbReference type="PANTHER" id="PTHR37164:SF1">
    <property type="entry name" value="BACTERIOHEMERYTHRIN"/>
    <property type="match status" value="1"/>
</dbReference>
<name>A0A2S6GXE7_9GAMM</name>
<dbReference type="CDD" id="cd12107">
    <property type="entry name" value="Hemerythrin"/>
    <property type="match status" value="1"/>
</dbReference>
<dbReference type="PANTHER" id="PTHR37164">
    <property type="entry name" value="BACTERIOHEMERYTHRIN"/>
    <property type="match status" value="1"/>
</dbReference>
<dbReference type="Pfam" id="PF01814">
    <property type="entry name" value="Hemerythrin"/>
    <property type="match status" value="1"/>
</dbReference>
<dbReference type="OrthoDB" id="1122424at2"/>
<evidence type="ECO:0000313" key="5">
    <source>
        <dbReference type="EMBL" id="PPK69912.1"/>
    </source>
</evidence>
<proteinExistence type="inferred from homology"/>
<protein>
    <submittedName>
        <fullName evidence="5">Hemerythrin</fullName>
    </submittedName>
</protein>
<dbReference type="InterPro" id="IPR012827">
    <property type="entry name" value="Hemerythrin_metal-bd"/>
</dbReference>
<evidence type="ECO:0000256" key="3">
    <source>
        <dbReference type="ARBA" id="ARBA00023004"/>
    </source>
</evidence>
<organism evidence="5 6">
    <name type="scientific">Methylobacter tundripaludum</name>
    <dbReference type="NCBI Taxonomy" id="173365"/>
    <lineage>
        <taxon>Bacteria</taxon>
        <taxon>Pseudomonadati</taxon>
        <taxon>Pseudomonadota</taxon>
        <taxon>Gammaproteobacteria</taxon>
        <taxon>Methylococcales</taxon>
        <taxon>Methylococcaceae</taxon>
        <taxon>Methylobacter</taxon>
    </lineage>
</organism>
<evidence type="ECO:0000313" key="6">
    <source>
        <dbReference type="Proteomes" id="UP000238071"/>
    </source>
</evidence>
<feature type="domain" description="Hemerythrin-like" evidence="4">
    <location>
        <begin position="14"/>
        <end position="135"/>
    </location>
</feature>
<dbReference type="GO" id="GO:0046872">
    <property type="term" value="F:metal ion binding"/>
    <property type="evidence" value="ECO:0007669"/>
    <property type="project" value="UniProtKB-KW"/>
</dbReference>
<keyword evidence="2" id="KW-0479">Metal-binding</keyword>
<dbReference type="AlphaFoldDB" id="A0A2S6GXE7"/>
<evidence type="ECO:0000256" key="2">
    <source>
        <dbReference type="ARBA" id="ARBA00022723"/>
    </source>
</evidence>
<comment type="caution">
    <text evidence="5">The sequence shown here is derived from an EMBL/GenBank/DDBJ whole genome shotgun (WGS) entry which is preliminary data.</text>
</comment>
<dbReference type="InterPro" id="IPR035938">
    <property type="entry name" value="Hemerythrin-like_sf"/>
</dbReference>
<reference evidence="5 6" key="1">
    <citation type="submission" date="2018-02" db="EMBL/GenBank/DDBJ databases">
        <title>Subsurface microbial communities from deep shales in Ohio and West Virginia, USA.</title>
        <authorList>
            <person name="Wrighton K."/>
        </authorList>
    </citation>
    <scope>NUCLEOTIDE SEQUENCE [LARGE SCALE GENOMIC DNA]</scope>
    <source>
        <strain evidence="5 6">OWC-G53F</strain>
    </source>
</reference>
<dbReference type="NCBIfam" id="TIGR02481">
    <property type="entry name" value="hemeryth_dom"/>
    <property type="match status" value="1"/>
</dbReference>
<dbReference type="RefSeq" id="WP_104424097.1">
    <property type="nucleotide sequence ID" value="NZ_PTIY01000009.1"/>
</dbReference>
<dbReference type="EMBL" id="PTIY01000009">
    <property type="protein sequence ID" value="PPK69912.1"/>
    <property type="molecule type" value="Genomic_DNA"/>
</dbReference>
<dbReference type="InterPro" id="IPR012312">
    <property type="entry name" value="Hemerythrin-like"/>
</dbReference>
<dbReference type="Proteomes" id="UP000238071">
    <property type="component" value="Unassembled WGS sequence"/>
</dbReference>
<dbReference type="InterPro" id="IPR050669">
    <property type="entry name" value="Hemerythrin"/>
</dbReference>
<evidence type="ECO:0000259" key="4">
    <source>
        <dbReference type="Pfam" id="PF01814"/>
    </source>
</evidence>
<keyword evidence="6" id="KW-1185">Reference proteome</keyword>
<sequence length="142" mass="16959">MPIKWDSRFSVDNSTIDMEHKLLLTLLNVLEVVLRNPHEKDSVRFFIDQLYESAREHFIHEEKLQIKYMFPYYEENKTGHEALIVELDAIREEIYKFINKTGASQNEADSMSEKINHVLRDWLIDHILKSDMKMKGFMNDAR</sequence>